<evidence type="ECO:0000313" key="3">
    <source>
        <dbReference type="Proteomes" id="UP000322873"/>
    </source>
</evidence>
<dbReference type="EMBL" id="VICG01000005">
    <property type="protein sequence ID" value="KAA8571717.1"/>
    <property type="molecule type" value="Genomic_DNA"/>
</dbReference>
<evidence type="ECO:0000313" key="2">
    <source>
        <dbReference type="EMBL" id="KAA8571717.1"/>
    </source>
</evidence>
<name>A0A5M9JSP0_MONFR</name>
<comment type="caution">
    <text evidence="2">The sequence shown here is derived from an EMBL/GenBank/DDBJ whole genome shotgun (WGS) entry which is preliminary data.</text>
</comment>
<proteinExistence type="predicted"/>
<sequence>MARQAEHQKAPSTGRPRSRGDEYHAMKTKKSRTKVYSSSKVISPPKNCREKTKKFVSVRPIAKNDVRKLQRVDKHARFSQILKNSHVVEPSPEPDNLASALQESLEGARTQILSAGKTAFDEAYKVLIKKLVDQKAKDHSFLENVVQDSRALGSSLLAERVQTMVQCKSQRVSEVVEIGKRIDQFKQIIESEKDKLEAYWTQYQKLQADFILFLAQIVGGAPLEEKEPSEGYRVDMRLLDAEHATEKQALLEEVDEVGHEAIKKMKASEKEIDIKADKVRQRIVAKCYSLNLKLPEVYRVYTILRRACEAEEMMRQLRLFP</sequence>
<feature type="region of interest" description="Disordered" evidence="1">
    <location>
        <begin position="1"/>
        <end position="48"/>
    </location>
</feature>
<dbReference type="Proteomes" id="UP000322873">
    <property type="component" value="Unassembled WGS sequence"/>
</dbReference>
<evidence type="ECO:0000256" key="1">
    <source>
        <dbReference type="SAM" id="MobiDB-lite"/>
    </source>
</evidence>
<dbReference type="VEuPathDB" id="FungiDB:MFRU_016g01720"/>
<accession>A0A5M9JSP0</accession>
<reference evidence="2 3" key="1">
    <citation type="submission" date="2019-06" db="EMBL/GenBank/DDBJ databases">
        <title>Genome Sequence of the Brown Rot Fungal Pathogen Monilinia fructicola.</title>
        <authorList>
            <person name="De Miccolis Angelini R.M."/>
            <person name="Landi L."/>
            <person name="Abate D."/>
            <person name="Pollastro S."/>
            <person name="Romanazzi G."/>
            <person name="Faretra F."/>
        </authorList>
    </citation>
    <scope>NUCLEOTIDE SEQUENCE [LARGE SCALE GENOMIC DNA]</scope>
    <source>
        <strain evidence="2 3">Mfrc123</strain>
    </source>
</reference>
<keyword evidence="3" id="KW-1185">Reference proteome</keyword>
<organism evidence="2 3">
    <name type="scientific">Monilinia fructicola</name>
    <name type="common">Brown rot fungus</name>
    <name type="synonym">Ciboria fructicola</name>
    <dbReference type="NCBI Taxonomy" id="38448"/>
    <lineage>
        <taxon>Eukaryota</taxon>
        <taxon>Fungi</taxon>
        <taxon>Dikarya</taxon>
        <taxon>Ascomycota</taxon>
        <taxon>Pezizomycotina</taxon>
        <taxon>Leotiomycetes</taxon>
        <taxon>Helotiales</taxon>
        <taxon>Sclerotiniaceae</taxon>
        <taxon>Monilinia</taxon>
    </lineage>
</organism>
<dbReference type="AlphaFoldDB" id="A0A5M9JSP0"/>
<protein>
    <submittedName>
        <fullName evidence="2">Uncharacterized protein</fullName>
    </submittedName>
</protein>
<gene>
    <name evidence="2" type="ORF">EYC84_001697</name>
</gene>